<evidence type="ECO:0000313" key="2">
    <source>
        <dbReference type="EMBL" id="RDU62953.1"/>
    </source>
</evidence>
<dbReference type="EMBL" id="NXLS01000004">
    <property type="protein sequence ID" value="RDU62953.1"/>
    <property type="molecule type" value="Genomic_DNA"/>
</dbReference>
<dbReference type="InterPro" id="IPR011990">
    <property type="entry name" value="TPR-like_helical_dom_sf"/>
</dbReference>
<dbReference type="AlphaFoldDB" id="A0A3D8ICM7"/>
<dbReference type="RefSeq" id="WP_115551487.1">
    <property type="nucleotide sequence ID" value="NZ_CAONBV010000158.1"/>
</dbReference>
<accession>A0A3D8ICM7</accession>
<reference evidence="2 3" key="1">
    <citation type="submission" date="2018-04" db="EMBL/GenBank/DDBJ databases">
        <title>Novel Campyloabacter and Helicobacter Species and Strains.</title>
        <authorList>
            <person name="Mannion A.J."/>
            <person name="Shen Z."/>
            <person name="Fox J.G."/>
        </authorList>
    </citation>
    <scope>NUCLEOTIDE SEQUENCE [LARGE SCALE GENOMIC DNA]</scope>
    <source>
        <strain evidence="2 3">MIT 99-5101</strain>
    </source>
</reference>
<dbReference type="Gene3D" id="1.25.40.10">
    <property type="entry name" value="Tetratricopeptide repeat domain"/>
    <property type="match status" value="2"/>
</dbReference>
<evidence type="ECO:0000256" key="1">
    <source>
        <dbReference type="PROSITE-ProRule" id="PRU00339"/>
    </source>
</evidence>
<comment type="caution">
    <text evidence="2">The sequence shown here is derived from an EMBL/GenBank/DDBJ whole genome shotgun (WGS) entry which is preliminary data.</text>
</comment>
<dbReference type="PROSITE" id="PS50005">
    <property type="entry name" value="TPR"/>
    <property type="match status" value="2"/>
</dbReference>
<dbReference type="SUPFAM" id="SSF48452">
    <property type="entry name" value="TPR-like"/>
    <property type="match status" value="2"/>
</dbReference>
<dbReference type="GeneID" id="82535607"/>
<keyword evidence="1" id="KW-0802">TPR repeat</keyword>
<dbReference type="InterPro" id="IPR019734">
    <property type="entry name" value="TPR_rpt"/>
</dbReference>
<gene>
    <name evidence="2" type="ORF">CQA43_04820</name>
</gene>
<feature type="repeat" description="TPR" evidence="1">
    <location>
        <begin position="44"/>
        <end position="77"/>
    </location>
</feature>
<evidence type="ECO:0000313" key="3">
    <source>
        <dbReference type="Proteomes" id="UP000256650"/>
    </source>
</evidence>
<dbReference type="OrthoDB" id="9766710at2"/>
<proteinExistence type="predicted"/>
<organism evidence="2 3">
    <name type="scientific">Helicobacter ganmani</name>
    <dbReference type="NCBI Taxonomy" id="60246"/>
    <lineage>
        <taxon>Bacteria</taxon>
        <taxon>Pseudomonadati</taxon>
        <taxon>Campylobacterota</taxon>
        <taxon>Epsilonproteobacteria</taxon>
        <taxon>Campylobacterales</taxon>
        <taxon>Helicobacteraceae</taxon>
        <taxon>Helicobacter</taxon>
    </lineage>
</organism>
<dbReference type="Proteomes" id="UP000256650">
    <property type="component" value="Unassembled WGS sequence"/>
</dbReference>
<dbReference type="PROSITE" id="PS51257">
    <property type="entry name" value="PROKAR_LIPOPROTEIN"/>
    <property type="match status" value="1"/>
</dbReference>
<sequence length="436" mass="50992">MWSKNKLLISFSIVLILVLGLVGCLRTNDFKFSFVNTNFPENEEDIYIMQGYAALDTQDLQNAKESFAKAYAIHPDKNYLKEILGILVAQQDFENAKKQAYEYLAKYPKDDDVRGALVGILTSTKSFDEALKEAKILISYNKSAQNYETLASVYFLREDFKNAAQTLNHAYTLTQNEMILDKLGAIYLLFLREPQKTITLYETHIRIHGISKLIGEKLAIIYTESKNYLEAARIYTNLYTTLGDQNYAKFALELYFRLKRLDLAKAFLLQNPKIDSRDEILLEVYRLQKDFSNSIKQAKLLYQNTHDLNYLAYYAMMRYENLKSHPRTKLTEIERDLKTAAQSLDDALYWNYLGYLMIEHDFKDSTRIHEGMQYVQLALEKEPQNTYYLDSLAWGYYKLKDCAKAKEIIEQITLEEREKESEINAHYKQIAHCLRK</sequence>
<feature type="repeat" description="TPR" evidence="1">
    <location>
        <begin position="144"/>
        <end position="177"/>
    </location>
</feature>
<protein>
    <recommendedName>
        <fullName evidence="4">ATP-dependent nuclease subunit B</fullName>
    </recommendedName>
</protein>
<evidence type="ECO:0008006" key="4">
    <source>
        <dbReference type="Google" id="ProtNLM"/>
    </source>
</evidence>
<keyword evidence="3" id="KW-1185">Reference proteome</keyword>
<name>A0A3D8ICM7_9HELI</name>